<dbReference type="EMBL" id="QRZG01000003">
    <property type="protein sequence ID" value="RGV58560.1"/>
    <property type="molecule type" value="Genomic_DNA"/>
</dbReference>
<dbReference type="AlphaFoldDB" id="A0A1Y3Z1H6"/>
<evidence type="ECO:0000313" key="1">
    <source>
        <dbReference type="EMBL" id="OUO01460.1"/>
    </source>
</evidence>
<dbReference type="Proteomes" id="UP000284366">
    <property type="component" value="Unassembled WGS sequence"/>
</dbReference>
<dbReference type="Gene3D" id="1.25.40.810">
    <property type="entry name" value="UpxZ"/>
    <property type="match status" value="1"/>
</dbReference>
<reference evidence="4" key="1">
    <citation type="submission" date="2017-04" db="EMBL/GenBank/DDBJ databases">
        <title>Function of individual gut microbiota members based on whole genome sequencing of pure cultures obtained from chicken caecum.</title>
        <authorList>
            <person name="Medvecky M."/>
            <person name="Cejkova D."/>
            <person name="Polansky O."/>
            <person name="Karasova D."/>
            <person name="Kubasova T."/>
            <person name="Cizek A."/>
            <person name="Rychlik I."/>
        </authorList>
    </citation>
    <scope>NUCLEOTIDE SEQUENCE [LARGE SCALE GENOMIC DNA]</scope>
    <source>
        <strain evidence="4">An43</strain>
    </source>
</reference>
<dbReference type="EMBL" id="NFII01000005">
    <property type="protein sequence ID" value="OUO01460.1"/>
    <property type="molecule type" value="Genomic_DNA"/>
</dbReference>
<reference evidence="5 6" key="3">
    <citation type="submission" date="2018-08" db="EMBL/GenBank/DDBJ databases">
        <title>A genome reference for cultivated species of the human gut microbiota.</title>
        <authorList>
            <person name="Zou Y."/>
            <person name="Xue W."/>
            <person name="Luo G."/>
        </authorList>
    </citation>
    <scope>NUCLEOTIDE SEQUENCE [LARGE SCALE GENOMIC DNA]</scope>
    <source>
        <strain evidence="3 5">AF14-27</strain>
        <strain evidence="2 6">AF19-1AC</strain>
    </source>
</reference>
<dbReference type="RefSeq" id="WP_009121168.1">
    <property type="nucleotide sequence ID" value="NZ_CABIZW010000001.1"/>
</dbReference>
<dbReference type="Proteomes" id="UP000285159">
    <property type="component" value="Unassembled WGS sequence"/>
</dbReference>
<dbReference type="EMBL" id="QRWP01000010">
    <property type="protein sequence ID" value="RGT31427.1"/>
    <property type="molecule type" value="Genomic_DNA"/>
</dbReference>
<evidence type="ECO:0000313" key="3">
    <source>
        <dbReference type="EMBL" id="RGV58560.1"/>
    </source>
</evidence>
<evidence type="ECO:0000313" key="4">
    <source>
        <dbReference type="Proteomes" id="UP000195386"/>
    </source>
</evidence>
<dbReference type="Pfam" id="PF06603">
    <property type="entry name" value="UpxZ"/>
    <property type="match status" value="1"/>
</dbReference>
<evidence type="ECO:0000313" key="2">
    <source>
        <dbReference type="EMBL" id="RGT31427.1"/>
    </source>
</evidence>
<comment type="caution">
    <text evidence="1">The sequence shown here is derived from an EMBL/GenBank/DDBJ whole genome shotgun (WGS) entry which is preliminary data.</text>
</comment>
<dbReference type="Proteomes" id="UP000195386">
    <property type="component" value="Unassembled WGS sequence"/>
</dbReference>
<reference evidence="1" key="2">
    <citation type="journal article" date="2018" name="BMC Genomics">
        <title>Whole genome sequencing and function prediction of 133 gut anaerobes isolated from chicken caecum in pure cultures.</title>
        <authorList>
            <person name="Medvecky M."/>
            <person name="Cejkova D."/>
            <person name="Polansky O."/>
            <person name="Karasova D."/>
            <person name="Kubasova T."/>
            <person name="Cizek A."/>
            <person name="Rychlik I."/>
        </authorList>
    </citation>
    <scope>NUCLEOTIDE SEQUENCE</scope>
    <source>
        <strain evidence="1">An43</strain>
    </source>
</reference>
<sequence length="158" mass="18039">MNDHVSSLYALAHELLNLGMDGSPIYSDHFARLNREVYEQALNLYNAPEGNTPEEEAELCLSILLALNATFYDNGRKQQFIQHLLDRCWNVLDKLPASLLKVRLLTCCYGEVYDEKLASEAHSIIDTWDASSLTPEQTEIIGELKNMEENQYPFEIVD</sequence>
<gene>
    <name evidence="1" type="ORF">B5F97_07380</name>
    <name evidence="3" type="ORF">DWW09_02035</name>
    <name evidence="2" type="ORF">DWX38_12040</name>
</gene>
<name>A0A1Y3Z1H6_9BACE</name>
<evidence type="ECO:0000313" key="6">
    <source>
        <dbReference type="Proteomes" id="UP000285159"/>
    </source>
</evidence>
<accession>A0A1Y3Z1H6</accession>
<evidence type="ECO:0000313" key="5">
    <source>
        <dbReference type="Proteomes" id="UP000284366"/>
    </source>
</evidence>
<proteinExistence type="predicted"/>
<dbReference type="InterPro" id="IPR010570">
    <property type="entry name" value="UpxZ_fam"/>
</dbReference>
<organism evidence="1 4">
    <name type="scientific">Bacteroides clarus</name>
    <dbReference type="NCBI Taxonomy" id="626929"/>
    <lineage>
        <taxon>Bacteria</taxon>
        <taxon>Pseudomonadati</taxon>
        <taxon>Bacteroidota</taxon>
        <taxon>Bacteroidia</taxon>
        <taxon>Bacteroidales</taxon>
        <taxon>Bacteroidaceae</taxon>
        <taxon>Bacteroides</taxon>
    </lineage>
</organism>
<dbReference type="InterPro" id="IPR038533">
    <property type="entry name" value="UpxZ_sf"/>
</dbReference>
<protein>
    <submittedName>
        <fullName evidence="1">Transcriptional regulator</fullName>
    </submittedName>
</protein>